<evidence type="ECO:0000313" key="2">
    <source>
        <dbReference type="Proteomes" id="UP001207582"/>
    </source>
</evidence>
<dbReference type="RefSeq" id="WP_264773849.1">
    <property type="nucleotide sequence ID" value="NZ_JAPDOG010000059.1"/>
</dbReference>
<keyword evidence="2" id="KW-1185">Reference proteome</keyword>
<comment type="caution">
    <text evidence="1">The sequence shown here is derived from an EMBL/GenBank/DDBJ whole genome shotgun (WGS) entry which is preliminary data.</text>
</comment>
<dbReference type="Proteomes" id="UP001207582">
    <property type="component" value="Unassembled WGS sequence"/>
</dbReference>
<gene>
    <name evidence="1" type="ORF">OM960_24650</name>
</gene>
<evidence type="ECO:0000313" key="1">
    <source>
        <dbReference type="EMBL" id="MCW3784708.1"/>
    </source>
</evidence>
<accession>A0ABT3JAI7</accession>
<organism evidence="1 2">
    <name type="scientific">Defluviimonas salinarum</name>
    <dbReference type="NCBI Taxonomy" id="2992147"/>
    <lineage>
        <taxon>Bacteria</taxon>
        <taxon>Pseudomonadati</taxon>
        <taxon>Pseudomonadota</taxon>
        <taxon>Alphaproteobacteria</taxon>
        <taxon>Rhodobacterales</taxon>
        <taxon>Paracoccaceae</taxon>
        <taxon>Albidovulum</taxon>
    </lineage>
</organism>
<sequence>MVSGAQHEEFFGCPHCTATARLKNNRAIAEEHRRLKGLQERDPTEPACRTEGCFAHDLSLENHPEFYWKFGKTAGGDPRWRCRLCLKTFSAGKPARRHRRSDKNRLIFQMLCNDMSLSKISKIADISYRDLYGKIDFFYDQVRAFTVRRQDFSQVDFRAAGSRFATDSQTLTINWPTKRKRAPVMVQHLCSAHARSGYIMEASLQLDPAMTMEEAEIRAVATDEEDVSVAFREHARVWTKTEFEAHLEKLLAQKKIDEAELYQLPHDGVLVRYDILQFAHAMRLREHLASTDAPLVLAMDDDKGLRQAFCSVFAPEVKAGRADIAIVSFDKGMTNDMRNQVVADGQNALAAATGLGLTQLRALSDQDFADLVDEEVAARIAGLDLRPGFQYPYPRKSEPNRRIWLLTDSPDHDYRRKARLLRLATLRSVDSYFHKFRSNVRFAARPAVSGTVRQVWDRQYLYKPAMMAKLVEIYRFYHNWCEPGADKKTPAMRLGLARGRIYERDFL</sequence>
<name>A0ABT3JAI7_9RHOB</name>
<reference evidence="1 2" key="1">
    <citation type="submission" date="2022-10" db="EMBL/GenBank/DDBJ databases">
        <title>Defluviimonas sp. CAU 1641 isolated from mud.</title>
        <authorList>
            <person name="Kim W."/>
        </authorList>
    </citation>
    <scope>NUCLEOTIDE SEQUENCE [LARGE SCALE GENOMIC DNA]</scope>
    <source>
        <strain evidence="1 2">CAU 1641</strain>
    </source>
</reference>
<dbReference type="EMBL" id="JAPDOG010000059">
    <property type="protein sequence ID" value="MCW3784708.1"/>
    <property type="molecule type" value="Genomic_DNA"/>
</dbReference>
<proteinExistence type="predicted"/>
<protein>
    <submittedName>
        <fullName evidence="1">Uncharacterized protein</fullName>
    </submittedName>
</protein>